<evidence type="ECO:0000256" key="11">
    <source>
        <dbReference type="ARBA" id="ARBA00023264"/>
    </source>
</evidence>
<keyword evidence="3" id="KW-0444">Lipid biosynthesis</keyword>
<comment type="caution">
    <text evidence="14">The sequence shown here is derived from an EMBL/GenBank/DDBJ whole genome shotgun (WGS) entry which is preliminary data.</text>
</comment>
<feature type="transmembrane region" description="Helical" evidence="13">
    <location>
        <begin position="81"/>
        <end position="99"/>
    </location>
</feature>
<feature type="transmembrane region" description="Helical" evidence="13">
    <location>
        <begin position="111"/>
        <end position="133"/>
    </location>
</feature>
<evidence type="ECO:0000256" key="6">
    <source>
        <dbReference type="ARBA" id="ARBA00022824"/>
    </source>
</evidence>
<evidence type="ECO:0000256" key="9">
    <source>
        <dbReference type="ARBA" id="ARBA00023136"/>
    </source>
</evidence>
<protein>
    <recommendedName>
        <fullName evidence="16">Phosphatidylserine synthase</fullName>
    </recommendedName>
</protein>
<organism evidence="14 15">
    <name type="scientific">Euplotes crassus</name>
    <dbReference type="NCBI Taxonomy" id="5936"/>
    <lineage>
        <taxon>Eukaryota</taxon>
        <taxon>Sar</taxon>
        <taxon>Alveolata</taxon>
        <taxon>Ciliophora</taxon>
        <taxon>Intramacronucleata</taxon>
        <taxon>Spirotrichea</taxon>
        <taxon>Hypotrichia</taxon>
        <taxon>Euplotida</taxon>
        <taxon>Euplotidae</taxon>
        <taxon>Moneuplotes</taxon>
    </lineage>
</organism>
<evidence type="ECO:0008006" key="16">
    <source>
        <dbReference type="Google" id="ProtNLM"/>
    </source>
</evidence>
<keyword evidence="7 13" id="KW-1133">Transmembrane helix</keyword>
<feature type="transmembrane region" description="Helical" evidence="13">
    <location>
        <begin position="405"/>
        <end position="425"/>
    </location>
</feature>
<keyword evidence="15" id="KW-1185">Reference proteome</keyword>
<evidence type="ECO:0000256" key="10">
    <source>
        <dbReference type="ARBA" id="ARBA00023209"/>
    </source>
</evidence>
<proteinExistence type="predicted"/>
<dbReference type="InterPro" id="IPR004277">
    <property type="entry name" value="PSS"/>
</dbReference>
<evidence type="ECO:0000256" key="1">
    <source>
        <dbReference type="ARBA" id="ARBA00004477"/>
    </source>
</evidence>
<reference evidence="14" key="1">
    <citation type="submission" date="2023-07" db="EMBL/GenBank/DDBJ databases">
        <authorList>
            <consortium name="AG Swart"/>
            <person name="Singh M."/>
            <person name="Singh A."/>
            <person name="Seah K."/>
            <person name="Emmerich C."/>
        </authorList>
    </citation>
    <scope>NUCLEOTIDE SEQUENCE</scope>
    <source>
        <strain evidence="14">DP1</strain>
    </source>
</reference>
<gene>
    <name evidence="14" type="ORF">ECRASSUSDP1_LOCUS3875</name>
</gene>
<dbReference type="Proteomes" id="UP001295684">
    <property type="component" value="Unassembled WGS sequence"/>
</dbReference>
<comment type="subcellular location">
    <subcellularLocation>
        <location evidence="1">Endoplasmic reticulum membrane</location>
        <topology evidence="1">Multi-pass membrane protein</topology>
    </subcellularLocation>
</comment>
<accession>A0AAD1X9E7</accession>
<evidence type="ECO:0000256" key="4">
    <source>
        <dbReference type="ARBA" id="ARBA00022679"/>
    </source>
</evidence>
<evidence type="ECO:0000313" key="14">
    <source>
        <dbReference type="EMBL" id="CAI2362551.1"/>
    </source>
</evidence>
<dbReference type="Pfam" id="PF03034">
    <property type="entry name" value="PSS"/>
    <property type="match status" value="1"/>
</dbReference>
<keyword evidence="4" id="KW-0808">Transferase</keyword>
<dbReference type="PANTHER" id="PTHR15362:SF7">
    <property type="entry name" value="PHOSPHATIDYLSERINE SYNTHASE 2"/>
    <property type="match status" value="1"/>
</dbReference>
<name>A0AAD1X9E7_EUPCR</name>
<comment type="pathway">
    <text evidence="2">Lipid metabolism.</text>
</comment>
<dbReference type="EMBL" id="CAMPGE010003708">
    <property type="protein sequence ID" value="CAI2362551.1"/>
    <property type="molecule type" value="Genomic_DNA"/>
</dbReference>
<dbReference type="GO" id="GO:0106245">
    <property type="term" value="F:L-serine-phosphatidylethanolamine phosphatidyltransferase activity"/>
    <property type="evidence" value="ECO:0007669"/>
    <property type="project" value="InterPro"/>
</dbReference>
<evidence type="ECO:0000256" key="12">
    <source>
        <dbReference type="ARBA" id="ARBA00025707"/>
    </source>
</evidence>
<keyword evidence="11" id="KW-1208">Phospholipid metabolism</keyword>
<keyword evidence="5 13" id="KW-0812">Transmembrane</keyword>
<evidence type="ECO:0000256" key="5">
    <source>
        <dbReference type="ARBA" id="ARBA00022692"/>
    </source>
</evidence>
<evidence type="ECO:0000313" key="15">
    <source>
        <dbReference type="Proteomes" id="UP001295684"/>
    </source>
</evidence>
<dbReference type="GO" id="GO:0005789">
    <property type="term" value="C:endoplasmic reticulum membrane"/>
    <property type="evidence" value="ECO:0007669"/>
    <property type="project" value="UniProtKB-SubCell"/>
</dbReference>
<evidence type="ECO:0000256" key="7">
    <source>
        <dbReference type="ARBA" id="ARBA00022989"/>
    </source>
</evidence>
<dbReference type="GO" id="GO:0006659">
    <property type="term" value="P:phosphatidylserine biosynthetic process"/>
    <property type="evidence" value="ECO:0007669"/>
    <property type="project" value="InterPro"/>
</dbReference>
<keyword evidence="6" id="KW-0256">Endoplasmic reticulum</keyword>
<comment type="pathway">
    <text evidence="12">Phospholipid metabolism.</text>
</comment>
<keyword evidence="8" id="KW-0443">Lipid metabolism</keyword>
<evidence type="ECO:0000256" key="3">
    <source>
        <dbReference type="ARBA" id="ARBA00022516"/>
    </source>
</evidence>
<feature type="transmembrane region" description="Helical" evidence="13">
    <location>
        <begin position="46"/>
        <end position="69"/>
    </location>
</feature>
<keyword evidence="9 13" id="KW-0472">Membrane</keyword>
<keyword evidence="10" id="KW-0594">Phospholipid biosynthesis</keyword>
<sequence>MPKSISHKTSLKHREVGMQSIIPPKLYDSPHILKQKNLETVEFNKYFYASHTLTFLGLGILALNVLIYYTRGWAVEDLQALGFKAAIFFFLMFSCFYMPDTIMTRPHPFIWRGVLGANLIYLGFLTYLSLLPLDAARKTFKMFDEKLGEELPERSYAEDCRIYTPEDPVSAFRNLSEAFFDIHTLAHLLGWVAKVLIIRDTKICWICSIGFEVAELTLNHWLPNFKECWWDHLILDLFGCNLLGIYIGSKILKYYSIKKTNWIYVKDQRTEQAKYINQCSSIKRAVLKLQPSFLIQHDWKVFKSLKRYYAVIGYCIMGLMIDCNNFFMKTVLLVPPNHFLLKLRLALWFPLLVAGSEELFEYFTNKYSKRVRPHMWLTICLVCMETGISVRGFDVYGGKPFPLHIKIFWAIMLGLFILSSIWIYFNQKEEKEEEWNPYDPPMDIKEVE</sequence>
<feature type="transmembrane region" description="Helical" evidence="13">
    <location>
        <begin position="308"/>
        <end position="327"/>
    </location>
</feature>
<evidence type="ECO:0000256" key="13">
    <source>
        <dbReference type="SAM" id="Phobius"/>
    </source>
</evidence>
<evidence type="ECO:0000256" key="8">
    <source>
        <dbReference type="ARBA" id="ARBA00023098"/>
    </source>
</evidence>
<dbReference type="PANTHER" id="PTHR15362">
    <property type="entry name" value="PHOSPHATIDYLINOSITOL SYNTHASE"/>
    <property type="match status" value="1"/>
</dbReference>
<evidence type="ECO:0000256" key="2">
    <source>
        <dbReference type="ARBA" id="ARBA00005189"/>
    </source>
</evidence>
<dbReference type="AlphaFoldDB" id="A0AAD1X9E7"/>